<evidence type="ECO:0000313" key="1">
    <source>
        <dbReference type="EMBL" id="CAG7580306.1"/>
    </source>
</evidence>
<name>A0A8D9C9V8_9VIRU</name>
<organism evidence="1">
    <name type="scientific">uncultured marine phage</name>
    <dbReference type="NCBI Taxonomy" id="707152"/>
    <lineage>
        <taxon>Viruses</taxon>
        <taxon>environmental samples</taxon>
    </lineage>
</organism>
<accession>A0A8D9C9V8</accession>
<sequence length="123" mass="14857">MNKVFQKIYKDQLKENFGDKYDEIIIKNSNFNMAITHNWGDGYYRILYDQKQERLIGLVSLMNEFESGNLHERLDEDGNRIGWTRVYKSNGNEVRQILNETEVIYFNLSKHREERFKKLLDDE</sequence>
<gene>
    <name evidence="1" type="ORF">SLAVMIC_00349</name>
</gene>
<dbReference type="EMBL" id="OU342829">
    <property type="protein sequence ID" value="CAG7580306.1"/>
    <property type="molecule type" value="Genomic_DNA"/>
</dbReference>
<reference evidence="1" key="1">
    <citation type="submission" date="2021-06" db="EMBL/GenBank/DDBJ databases">
        <authorList>
            <person name="Gannon L."/>
            <person name="Redgwell R T."/>
            <person name="Michniewski S."/>
            <person name="Harrison D C."/>
            <person name="Millard A."/>
        </authorList>
    </citation>
    <scope>NUCLEOTIDE SEQUENCE</scope>
</reference>
<proteinExistence type="predicted"/>
<protein>
    <submittedName>
        <fullName evidence="1">Uncharacterized protein</fullName>
    </submittedName>
</protein>